<dbReference type="InterPro" id="IPR037185">
    <property type="entry name" value="EmrE-like"/>
</dbReference>
<evidence type="ECO:0000256" key="5">
    <source>
        <dbReference type="ARBA" id="ARBA00023136"/>
    </source>
</evidence>
<organism evidence="9">
    <name type="scientific">Amphora coffeiformis</name>
    <dbReference type="NCBI Taxonomy" id="265554"/>
    <lineage>
        <taxon>Eukaryota</taxon>
        <taxon>Sar</taxon>
        <taxon>Stramenopiles</taxon>
        <taxon>Ochrophyta</taxon>
        <taxon>Bacillariophyta</taxon>
        <taxon>Bacillariophyceae</taxon>
        <taxon>Bacillariophycidae</taxon>
        <taxon>Thalassiophysales</taxon>
        <taxon>Catenulaceae</taxon>
        <taxon>Amphora</taxon>
    </lineage>
</organism>
<evidence type="ECO:0000256" key="4">
    <source>
        <dbReference type="ARBA" id="ARBA00022989"/>
    </source>
</evidence>
<evidence type="ECO:0000313" key="9">
    <source>
        <dbReference type="EMBL" id="CAE0413846.1"/>
    </source>
</evidence>
<feature type="transmembrane region" description="Helical" evidence="7">
    <location>
        <begin position="175"/>
        <end position="198"/>
    </location>
</feature>
<proteinExistence type="predicted"/>
<comment type="subcellular location">
    <subcellularLocation>
        <location evidence="1">Cell membrane</location>
        <topology evidence="1">Multi-pass membrane protein</topology>
    </subcellularLocation>
</comment>
<evidence type="ECO:0000256" key="3">
    <source>
        <dbReference type="ARBA" id="ARBA00022692"/>
    </source>
</evidence>
<dbReference type="PANTHER" id="PTHR42920:SF5">
    <property type="entry name" value="EAMA DOMAIN-CONTAINING PROTEIN"/>
    <property type="match status" value="1"/>
</dbReference>
<keyword evidence="5 7" id="KW-0472">Membrane</keyword>
<name>A0A7S3L899_9STRA</name>
<evidence type="ECO:0000256" key="7">
    <source>
        <dbReference type="SAM" id="Phobius"/>
    </source>
</evidence>
<dbReference type="Pfam" id="PF00892">
    <property type="entry name" value="EamA"/>
    <property type="match status" value="1"/>
</dbReference>
<protein>
    <recommendedName>
        <fullName evidence="8">EamA domain-containing protein</fullName>
    </recommendedName>
</protein>
<dbReference type="InterPro" id="IPR051258">
    <property type="entry name" value="Diverse_Substrate_Transporter"/>
</dbReference>
<accession>A0A7S3L899</accession>
<evidence type="ECO:0000256" key="1">
    <source>
        <dbReference type="ARBA" id="ARBA00004651"/>
    </source>
</evidence>
<dbReference type="SUPFAM" id="SSF103481">
    <property type="entry name" value="Multidrug resistance efflux transporter EmrE"/>
    <property type="match status" value="1"/>
</dbReference>
<feature type="region of interest" description="Disordered" evidence="6">
    <location>
        <begin position="256"/>
        <end position="276"/>
    </location>
</feature>
<dbReference type="InterPro" id="IPR000620">
    <property type="entry name" value="EamA_dom"/>
</dbReference>
<evidence type="ECO:0000256" key="2">
    <source>
        <dbReference type="ARBA" id="ARBA00022475"/>
    </source>
</evidence>
<dbReference type="GO" id="GO:0005886">
    <property type="term" value="C:plasma membrane"/>
    <property type="evidence" value="ECO:0007669"/>
    <property type="project" value="UniProtKB-SubCell"/>
</dbReference>
<keyword evidence="3 7" id="KW-0812">Transmembrane</keyword>
<gene>
    <name evidence="9" type="ORF">ACOF00016_LOCUS11089</name>
</gene>
<keyword evidence="2" id="KW-1003">Cell membrane</keyword>
<keyword evidence="4 7" id="KW-1133">Transmembrane helix</keyword>
<dbReference type="PANTHER" id="PTHR42920">
    <property type="entry name" value="OS03G0707200 PROTEIN-RELATED"/>
    <property type="match status" value="1"/>
</dbReference>
<dbReference type="AlphaFoldDB" id="A0A7S3L899"/>
<feature type="domain" description="EamA" evidence="8">
    <location>
        <begin position="111"/>
        <end position="250"/>
    </location>
</feature>
<sequence length="276" mass="29349">MFSVVCQRHNIVRCIMYMTVTHTRSSPLRSQTTTGTTCHIYGMALTTANHGAFLLQLTTLIVPVLQAFRGERLSRQLQVALVLALGGIYAFSQDPTKASDVLGDPSLIPVGDALVLGAACFYSIYDIQTFTWGRQVPRKELVTIKVGFQAVLSCLICAGVARQDSMDYLAAGPDWNVVVPTVLWSGLIVNALATFLQVEGMQSVGPTRAQTIFASQPLWAAGMNYAVLGSVLGIPGLAGGTAFLSALVLAATASGPTTANDDDDQAEETTMVSKET</sequence>
<evidence type="ECO:0000259" key="8">
    <source>
        <dbReference type="Pfam" id="PF00892"/>
    </source>
</evidence>
<dbReference type="EMBL" id="HBIM01013749">
    <property type="protein sequence ID" value="CAE0413846.1"/>
    <property type="molecule type" value="Transcribed_RNA"/>
</dbReference>
<reference evidence="9" key="1">
    <citation type="submission" date="2021-01" db="EMBL/GenBank/DDBJ databases">
        <authorList>
            <person name="Corre E."/>
            <person name="Pelletier E."/>
            <person name="Niang G."/>
            <person name="Scheremetjew M."/>
            <person name="Finn R."/>
            <person name="Kale V."/>
            <person name="Holt S."/>
            <person name="Cochrane G."/>
            <person name="Meng A."/>
            <person name="Brown T."/>
            <person name="Cohen L."/>
        </authorList>
    </citation>
    <scope>NUCLEOTIDE SEQUENCE</scope>
    <source>
        <strain evidence="9">CCMP127</strain>
    </source>
</reference>
<evidence type="ECO:0000256" key="6">
    <source>
        <dbReference type="SAM" id="MobiDB-lite"/>
    </source>
</evidence>